<dbReference type="EMBL" id="AMEP01000132">
    <property type="protein sequence ID" value="EKX97863.1"/>
    <property type="molecule type" value="Genomic_DNA"/>
</dbReference>
<keyword evidence="1" id="KW-0812">Transmembrane</keyword>
<keyword evidence="3" id="KW-1185">Reference proteome</keyword>
<sequence>MANVLKKLSKYHGVYIFSSFHLFTFSPLSCLQFVTFLTFGNTSRFLFSLQITSPI</sequence>
<evidence type="ECO:0000313" key="2">
    <source>
        <dbReference type="EMBL" id="EKX97863.1"/>
    </source>
</evidence>
<organism evidence="2 3">
    <name type="scientific">Hoylesella saccharolytica F0055</name>
    <dbReference type="NCBI Taxonomy" id="1127699"/>
    <lineage>
        <taxon>Bacteria</taxon>
        <taxon>Pseudomonadati</taxon>
        <taxon>Bacteroidota</taxon>
        <taxon>Bacteroidia</taxon>
        <taxon>Bacteroidales</taxon>
        <taxon>Prevotellaceae</taxon>
        <taxon>Hoylesella</taxon>
    </lineage>
</organism>
<evidence type="ECO:0000256" key="1">
    <source>
        <dbReference type="SAM" id="Phobius"/>
    </source>
</evidence>
<dbReference type="HOGENOM" id="CLU_3028584_0_0_10"/>
<evidence type="ECO:0000313" key="3">
    <source>
        <dbReference type="Proteomes" id="UP000010433"/>
    </source>
</evidence>
<proteinExistence type="predicted"/>
<feature type="transmembrane region" description="Helical" evidence="1">
    <location>
        <begin position="20"/>
        <end position="39"/>
    </location>
</feature>
<keyword evidence="1" id="KW-0472">Membrane</keyword>
<keyword evidence="1" id="KW-1133">Transmembrane helix</keyword>
<dbReference type="AlphaFoldDB" id="L1N2Z7"/>
<protein>
    <submittedName>
        <fullName evidence="2">Uncharacterized protein</fullName>
    </submittedName>
</protein>
<comment type="caution">
    <text evidence="2">The sequence shown here is derived from an EMBL/GenBank/DDBJ whole genome shotgun (WGS) entry which is preliminary data.</text>
</comment>
<gene>
    <name evidence="2" type="ORF">HMPREF9151_02075</name>
</gene>
<name>L1N2Z7_9BACT</name>
<dbReference type="Proteomes" id="UP000010433">
    <property type="component" value="Unassembled WGS sequence"/>
</dbReference>
<accession>L1N2Z7</accession>
<reference evidence="2 3" key="1">
    <citation type="submission" date="2012-05" db="EMBL/GenBank/DDBJ databases">
        <authorList>
            <person name="Weinstock G."/>
            <person name="Sodergren E."/>
            <person name="Lobos E.A."/>
            <person name="Fulton L."/>
            <person name="Fulton R."/>
            <person name="Courtney L."/>
            <person name="Fronick C."/>
            <person name="O'Laughlin M."/>
            <person name="Godfrey J."/>
            <person name="Wilson R.M."/>
            <person name="Miner T."/>
            <person name="Farmer C."/>
            <person name="Delehaunty K."/>
            <person name="Cordes M."/>
            <person name="Minx P."/>
            <person name="Tomlinson C."/>
            <person name="Chen J."/>
            <person name="Wollam A."/>
            <person name="Pepin K.H."/>
            <person name="Bhonagiri V."/>
            <person name="Zhang X."/>
            <person name="Suruliraj S."/>
            <person name="Warren W."/>
            <person name="Mitreva M."/>
            <person name="Mardis E.R."/>
            <person name="Wilson R.K."/>
        </authorList>
    </citation>
    <scope>NUCLEOTIDE SEQUENCE [LARGE SCALE GENOMIC DNA]</scope>
    <source>
        <strain evidence="2 3">F0055</strain>
    </source>
</reference>